<accession>X1IND6</accession>
<dbReference type="GO" id="GO:0003714">
    <property type="term" value="F:transcription corepressor activity"/>
    <property type="evidence" value="ECO:0007669"/>
    <property type="project" value="InterPro"/>
</dbReference>
<dbReference type="GO" id="GO:0003713">
    <property type="term" value="F:transcription coactivator activity"/>
    <property type="evidence" value="ECO:0007669"/>
    <property type="project" value="TreeGrafter"/>
</dbReference>
<dbReference type="GO" id="GO:0005634">
    <property type="term" value="C:nucleus"/>
    <property type="evidence" value="ECO:0007669"/>
    <property type="project" value="TreeGrafter"/>
</dbReference>
<dbReference type="GO" id="GO:0001221">
    <property type="term" value="F:transcription coregulator binding"/>
    <property type="evidence" value="ECO:0007669"/>
    <property type="project" value="TreeGrafter"/>
</dbReference>
<dbReference type="GO" id="GO:0016616">
    <property type="term" value="F:oxidoreductase activity, acting on the CH-OH group of donors, NAD or NADP as acceptor"/>
    <property type="evidence" value="ECO:0007669"/>
    <property type="project" value="InterPro"/>
</dbReference>
<dbReference type="EMBL" id="BARU01032410">
    <property type="protein sequence ID" value="GAH70765.1"/>
    <property type="molecule type" value="Genomic_DNA"/>
</dbReference>
<dbReference type="InterPro" id="IPR051638">
    <property type="entry name" value="CTBP_dehydrogenase"/>
</dbReference>
<keyword evidence="1" id="KW-0560">Oxidoreductase</keyword>
<dbReference type="PROSITE" id="PS00671">
    <property type="entry name" value="D_2_HYDROXYACID_DH_3"/>
    <property type="match status" value="1"/>
</dbReference>
<protein>
    <recommendedName>
        <fullName evidence="5">D-isomer specific 2-hydroxyacid dehydrogenase NAD-binding domain-containing protein</fullName>
    </recommendedName>
</protein>
<comment type="caution">
    <text evidence="4">The sequence shown here is derived from an EMBL/GenBank/DDBJ whole genome shotgun (WGS) entry which is preliminary data.</text>
</comment>
<dbReference type="AlphaFoldDB" id="X1IND6"/>
<dbReference type="Gene3D" id="3.40.50.720">
    <property type="entry name" value="NAD(P)-binding Rossmann-like Domain"/>
    <property type="match status" value="2"/>
</dbReference>
<feature type="non-terminal residue" evidence="4">
    <location>
        <position position="261"/>
    </location>
</feature>
<feature type="non-terminal residue" evidence="4">
    <location>
        <position position="1"/>
    </location>
</feature>
<dbReference type="Pfam" id="PF00389">
    <property type="entry name" value="2-Hacid_dh"/>
    <property type="match status" value="1"/>
</dbReference>
<evidence type="ECO:0008006" key="5">
    <source>
        <dbReference type="Google" id="ProtNLM"/>
    </source>
</evidence>
<evidence type="ECO:0000259" key="3">
    <source>
        <dbReference type="Pfam" id="PF02826"/>
    </source>
</evidence>
<dbReference type="SUPFAM" id="SSF52283">
    <property type="entry name" value="Formate/glycerate dehydrogenase catalytic domain-like"/>
    <property type="match status" value="1"/>
</dbReference>
<dbReference type="CDD" id="cd05299">
    <property type="entry name" value="CtBP_dh"/>
    <property type="match status" value="1"/>
</dbReference>
<evidence type="ECO:0000256" key="1">
    <source>
        <dbReference type="ARBA" id="ARBA00023002"/>
    </source>
</evidence>
<dbReference type="Pfam" id="PF02826">
    <property type="entry name" value="2-Hacid_dh_C"/>
    <property type="match status" value="1"/>
</dbReference>
<dbReference type="GO" id="GO:0051287">
    <property type="term" value="F:NAD binding"/>
    <property type="evidence" value="ECO:0007669"/>
    <property type="project" value="InterPro"/>
</dbReference>
<dbReference type="InterPro" id="IPR029753">
    <property type="entry name" value="D-isomer_DH_CS"/>
</dbReference>
<dbReference type="InterPro" id="IPR006140">
    <property type="entry name" value="D-isomer_DH_NAD-bd"/>
</dbReference>
<dbReference type="SUPFAM" id="SSF51735">
    <property type="entry name" value="NAD(P)-binding Rossmann-fold domains"/>
    <property type="match status" value="1"/>
</dbReference>
<dbReference type="InterPro" id="IPR036291">
    <property type="entry name" value="NAD(P)-bd_dom_sf"/>
</dbReference>
<organism evidence="4">
    <name type="scientific">marine sediment metagenome</name>
    <dbReference type="NCBI Taxonomy" id="412755"/>
    <lineage>
        <taxon>unclassified sequences</taxon>
        <taxon>metagenomes</taxon>
        <taxon>ecological metagenomes</taxon>
    </lineage>
</organism>
<proteinExistence type="predicted"/>
<gene>
    <name evidence="4" type="ORF">S03H2_51122</name>
</gene>
<dbReference type="InterPro" id="IPR006139">
    <property type="entry name" value="D-isomer_2_OHA_DH_cat_dom"/>
</dbReference>
<name>X1IND6_9ZZZZ</name>
<evidence type="ECO:0000313" key="4">
    <source>
        <dbReference type="EMBL" id="GAH70765.1"/>
    </source>
</evidence>
<dbReference type="GO" id="GO:0140297">
    <property type="term" value="F:DNA-binding transcription factor binding"/>
    <property type="evidence" value="ECO:0007669"/>
    <property type="project" value="TreeGrafter"/>
</dbReference>
<dbReference type="PANTHER" id="PTHR46029">
    <property type="entry name" value="C-TERMINAL-BINDING PROTEIN"/>
    <property type="match status" value="1"/>
</dbReference>
<sequence length="261" mass="29314">AIIGKKIISQLKNCKIIARYGVGVDNIDSKAACEAGIVISNVPDYCMEEVSDNAIAFILGCQRKIFQLNHLLKSNSQWSYEKIKPIRRLSKLTIGLLSFGNIARRVAEKLRGFNLNIITHDPYFSNKEKYNWVKFVTLDELLNSSDVISIHTPLNKETHHLINKDSIKKMKDGVFIVNTSRGGLIDEIGLFNGIKSGKIAGAGLDVLEYKDEIDYPKSPLVKLDNVVITPHTSWYSEDAVYELQIKTAENVYKMLSEGKPL</sequence>
<reference evidence="4" key="1">
    <citation type="journal article" date="2014" name="Front. Microbiol.">
        <title>High frequency of phylogenetically diverse reductive dehalogenase-homologous genes in deep subseafloor sedimentary metagenomes.</title>
        <authorList>
            <person name="Kawai M."/>
            <person name="Futagami T."/>
            <person name="Toyoda A."/>
            <person name="Takaki Y."/>
            <person name="Nishi S."/>
            <person name="Hori S."/>
            <person name="Arai W."/>
            <person name="Tsubouchi T."/>
            <person name="Morono Y."/>
            <person name="Uchiyama I."/>
            <person name="Ito T."/>
            <person name="Fujiyama A."/>
            <person name="Inagaki F."/>
            <person name="Takami H."/>
        </authorList>
    </citation>
    <scope>NUCLEOTIDE SEQUENCE</scope>
    <source>
        <strain evidence="4">Expedition CK06-06</strain>
    </source>
</reference>
<dbReference type="InterPro" id="IPR043322">
    <property type="entry name" value="CtBP"/>
</dbReference>
<dbReference type="PANTHER" id="PTHR46029:SF7">
    <property type="entry name" value="C-TERMINAL-BINDING PROTEIN"/>
    <property type="match status" value="1"/>
</dbReference>
<dbReference type="GO" id="GO:0006357">
    <property type="term" value="P:regulation of transcription by RNA polymerase II"/>
    <property type="evidence" value="ECO:0007669"/>
    <property type="project" value="TreeGrafter"/>
</dbReference>
<dbReference type="PROSITE" id="PS00670">
    <property type="entry name" value="D_2_HYDROXYACID_DH_2"/>
    <property type="match status" value="1"/>
</dbReference>
<feature type="domain" description="D-isomer specific 2-hydroxyacid dehydrogenase catalytic" evidence="2">
    <location>
        <begin position="4"/>
        <end position="260"/>
    </location>
</feature>
<feature type="domain" description="D-isomer specific 2-hydroxyacid dehydrogenase NAD-binding" evidence="3">
    <location>
        <begin position="55"/>
        <end position="233"/>
    </location>
</feature>
<evidence type="ECO:0000259" key="2">
    <source>
        <dbReference type="Pfam" id="PF00389"/>
    </source>
</evidence>